<dbReference type="Pfam" id="PF17768">
    <property type="entry name" value="RecJ_OB"/>
    <property type="match status" value="1"/>
</dbReference>
<evidence type="ECO:0000313" key="7">
    <source>
        <dbReference type="EMBL" id="AZV43584.1"/>
    </source>
</evidence>
<keyword evidence="4" id="KW-0269">Exonuclease</keyword>
<evidence type="ECO:0000256" key="1">
    <source>
        <dbReference type="ARBA" id="ARBA00005915"/>
    </source>
</evidence>
<dbReference type="EMBL" id="CP026095">
    <property type="protein sequence ID" value="AZV43584.1"/>
    <property type="molecule type" value="Genomic_DNA"/>
</dbReference>
<dbReference type="SUPFAM" id="SSF64182">
    <property type="entry name" value="DHH phosphoesterases"/>
    <property type="match status" value="1"/>
</dbReference>
<evidence type="ECO:0000256" key="2">
    <source>
        <dbReference type="ARBA" id="ARBA00022722"/>
    </source>
</evidence>
<organism evidence="7 8">
    <name type="scientific">Peribacillus asahii</name>
    <dbReference type="NCBI Taxonomy" id="228899"/>
    <lineage>
        <taxon>Bacteria</taxon>
        <taxon>Bacillati</taxon>
        <taxon>Bacillota</taxon>
        <taxon>Bacilli</taxon>
        <taxon>Bacillales</taxon>
        <taxon>Bacillaceae</taxon>
        <taxon>Peribacillus</taxon>
    </lineage>
</organism>
<accession>A0A3Q9RNA0</accession>
<reference evidence="7 8" key="1">
    <citation type="submission" date="2018-01" db="EMBL/GenBank/DDBJ databases">
        <title>Bacillus asahii Genome sequencing and assembly.</title>
        <authorList>
            <person name="Jiang H."/>
            <person name="Feng Y."/>
            <person name="Zhao F."/>
            <person name="Lin X."/>
        </authorList>
    </citation>
    <scope>NUCLEOTIDE SEQUENCE [LARGE SCALE GENOMIC DNA]</scope>
    <source>
        <strain evidence="7 8">OM18</strain>
    </source>
</reference>
<protein>
    <recommendedName>
        <fullName evidence="9">Single-stranded-DNA-specific exonuclease RecJ</fullName>
    </recommendedName>
</protein>
<dbReference type="InterPro" id="IPR051673">
    <property type="entry name" value="SSDNA_exonuclease_RecJ"/>
</dbReference>
<comment type="similarity">
    <text evidence="1">Belongs to the RecJ family.</text>
</comment>
<dbReference type="PANTHER" id="PTHR30255:SF2">
    <property type="entry name" value="SINGLE-STRANDED-DNA-SPECIFIC EXONUCLEASE RECJ"/>
    <property type="match status" value="1"/>
</dbReference>
<dbReference type="Pfam" id="PF01368">
    <property type="entry name" value="DHH"/>
    <property type="match status" value="1"/>
</dbReference>
<dbReference type="OrthoDB" id="9809852at2"/>
<dbReference type="AlphaFoldDB" id="A0A3Q9RNA0"/>
<dbReference type="Gene3D" id="3.90.1640.30">
    <property type="match status" value="1"/>
</dbReference>
<proteinExistence type="inferred from homology"/>
<evidence type="ECO:0000259" key="6">
    <source>
        <dbReference type="Pfam" id="PF17768"/>
    </source>
</evidence>
<dbReference type="GO" id="GO:0004527">
    <property type="term" value="F:exonuclease activity"/>
    <property type="evidence" value="ECO:0007669"/>
    <property type="project" value="UniProtKB-KW"/>
</dbReference>
<evidence type="ECO:0000313" key="8">
    <source>
        <dbReference type="Proteomes" id="UP000283095"/>
    </source>
</evidence>
<evidence type="ECO:0008006" key="9">
    <source>
        <dbReference type="Google" id="ProtNLM"/>
    </source>
</evidence>
<dbReference type="InterPro" id="IPR038763">
    <property type="entry name" value="DHH_sf"/>
</dbReference>
<dbReference type="Gene3D" id="2.40.50.460">
    <property type="match status" value="1"/>
</dbReference>
<feature type="domain" description="DDH" evidence="5">
    <location>
        <begin position="63"/>
        <end position="204"/>
    </location>
</feature>
<dbReference type="Proteomes" id="UP000283095">
    <property type="component" value="Chromosome"/>
</dbReference>
<dbReference type="RefSeq" id="WP_127760731.1">
    <property type="nucleotide sequence ID" value="NZ_CP026095.1"/>
</dbReference>
<sequence length="568" mass="64866">MKYKLIGENHFMNPIETILRNRGIDDIQSFLHTSEKDIIHWNKLRNIEKAVECMISHIEKKNKIFIQVDSDCDGVSSSAILINYLRVVFPNIEIEWNMHDGKQHGVILEHVPDDADLVVIPDAGSNQYREHRQLKEKGIDVIVLDHHECEKESEYAIVVNNQMSPDYSNKALSGAGVTYKFCKALDSKLGIDIADNYLDLVSLGNIGDMMDLRSLETRYYVLKGLKQIKNLFLQALYEKQSFSTKGIINIINTQFYVVPLINANIRTGNLQEKLQMMNAFLESKELIYNTRKKESETIHVATARLLTNVKARQGRIRDKNVAAIEEKIAEKNLLDNKLLIVEVGSILDKNLTGLVANSLAKKYKRGTLLLRYNKETGILNGSGRGYDKGVIKDLRQLLLETEKFIYVEGHGNAHGISIEAKNLIEANEIINEKLKDVEIDVGFHEVDFIVPSKQLKPKFIKELHSLRDNWGYKVEEPLIAISDIEVNKDEVYINGSKKNTLKFTCKGIEFIKFFSSESEWESIVNQGERLVIDVIGKCSLNEYQGKKTAQILIEDYEVAKVKEKEFVF</sequence>
<keyword evidence="3" id="KW-0378">Hydrolase</keyword>
<dbReference type="PANTHER" id="PTHR30255">
    <property type="entry name" value="SINGLE-STRANDED-DNA-SPECIFIC EXONUCLEASE RECJ"/>
    <property type="match status" value="1"/>
</dbReference>
<keyword evidence="2" id="KW-0540">Nuclease</keyword>
<name>A0A3Q9RNA0_9BACI</name>
<evidence type="ECO:0000256" key="3">
    <source>
        <dbReference type="ARBA" id="ARBA00022801"/>
    </source>
</evidence>
<dbReference type="InterPro" id="IPR041122">
    <property type="entry name" value="RecJ_OB"/>
</dbReference>
<evidence type="ECO:0000256" key="4">
    <source>
        <dbReference type="ARBA" id="ARBA00022839"/>
    </source>
</evidence>
<dbReference type="KEGG" id="pasa:BAOM_2975"/>
<evidence type="ECO:0000259" key="5">
    <source>
        <dbReference type="Pfam" id="PF01368"/>
    </source>
</evidence>
<gene>
    <name evidence="7" type="ORF">BAOM_2975</name>
</gene>
<feature type="domain" description="RecJ OB" evidence="6">
    <location>
        <begin position="446"/>
        <end position="555"/>
    </location>
</feature>
<dbReference type="InterPro" id="IPR001667">
    <property type="entry name" value="DDH_dom"/>
</dbReference>